<dbReference type="SUPFAM" id="SSF51735">
    <property type="entry name" value="NAD(P)-binding Rossmann-fold domains"/>
    <property type="match status" value="1"/>
</dbReference>
<accession>A0A3B0RIG3</accession>
<dbReference type="InterPro" id="IPR002347">
    <property type="entry name" value="SDR_fam"/>
</dbReference>
<dbReference type="PROSITE" id="PS00061">
    <property type="entry name" value="ADH_SHORT"/>
    <property type="match status" value="1"/>
</dbReference>
<dbReference type="PANTHER" id="PTHR43180:SF66">
    <property type="entry name" value="SHORT-CHAIN DEHYDROGENASE_REDUCTASE FAMILY PROTEIN"/>
    <property type="match status" value="1"/>
</dbReference>
<name>A0A3B0RIG3_9ZZZZ</name>
<dbReference type="PRINTS" id="PR00081">
    <property type="entry name" value="GDHRDH"/>
</dbReference>
<dbReference type="PANTHER" id="PTHR43180">
    <property type="entry name" value="3-OXOACYL-(ACYL-CARRIER-PROTEIN) REDUCTASE (AFU_ORTHOLOGUE AFUA_6G11210)"/>
    <property type="match status" value="1"/>
</dbReference>
<gene>
    <name evidence="3" type="ORF">MNBD_ACTINO01-1514</name>
</gene>
<evidence type="ECO:0000256" key="1">
    <source>
        <dbReference type="ARBA" id="ARBA00006484"/>
    </source>
</evidence>
<evidence type="ECO:0000313" key="3">
    <source>
        <dbReference type="EMBL" id="VAV91667.1"/>
    </source>
</evidence>
<evidence type="ECO:0000256" key="2">
    <source>
        <dbReference type="ARBA" id="ARBA00023002"/>
    </source>
</evidence>
<dbReference type="AlphaFoldDB" id="A0A3B0RIG3"/>
<dbReference type="GO" id="GO:0016491">
    <property type="term" value="F:oxidoreductase activity"/>
    <property type="evidence" value="ECO:0007669"/>
    <property type="project" value="UniProtKB-KW"/>
</dbReference>
<comment type="similarity">
    <text evidence="1">Belongs to the short-chain dehydrogenases/reductases (SDR) family.</text>
</comment>
<protein>
    <submittedName>
        <fullName evidence="3">Oxidoreductase</fullName>
    </submittedName>
</protein>
<reference evidence="3" key="1">
    <citation type="submission" date="2018-06" db="EMBL/GenBank/DDBJ databases">
        <authorList>
            <person name="Zhirakovskaya E."/>
        </authorList>
    </citation>
    <scope>NUCLEOTIDE SEQUENCE</scope>
</reference>
<organism evidence="3">
    <name type="scientific">hydrothermal vent metagenome</name>
    <dbReference type="NCBI Taxonomy" id="652676"/>
    <lineage>
        <taxon>unclassified sequences</taxon>
        <taxon>metagenomes</taxon>
        <taxon>ecological metagenomes</taxon>
    </lineage>
</organism>
<dbReference type="InterPro" id="IPR020904">
    <property type="entry name" value="Sc_DH/Rdtase_CS"/>
</dbReference>
<sequence length="261" mass="27786">MDIRDKVVFVTGGASGIGAAMARRFAESGAGAVVIADIDIDRAREVAVTISGEAVLLDVTDEEQNRSVIEQVEGTHGAIDLLCLNAGIPTDGSVDAPNEDWQRTWDVNVMAHVYATRHALPGMLERGSGYILVTASAAGLLTNIGAAPYSVTKHAAVALAEWLAVTYGQRGITVSCLCPMFVDTPMLEAFGGHTAEMQGWVRNLAITTDDVADAVLAGIAEERFLILPHPEVGEYFQRKATDYDRWIAGMQTLQSSVVPGT</sequence>
<dbReference type="FunFam" id="3.40.50.720:FF:000084">
    <property type="entry name" value="Short-chain dehydrogenase reductase"/>
    <property type="match status" value="1"/>
</dbReference>
<keyword evidence="2" id="KW-0560">Oxidoreductase</keyword>
<proteinExistence type="inferred from homology"/>
<dbReference type="EMBL" id="UOEI01000066">
    <property type="protein sequence ID" value="VAV91667.1"/>
    <property type="molecule type" value="Genomic_DNA"/>
</dbReference>
<dbReference type="Pfam" id="PF00106">
    <property type="entry name" value="adh_short"/>
    <property type="match status" value="1"/>
</dbReference>
<dbReference type="InterPro" id="IPR036291">
    <property type="entry name" value="NAD(P)-bd_dom_sf"/>
</dbReference>
<dbReference type="CDD" id="cd05233">
    <property type="entry name" value="SDR_c"/>
    <property type="match status" value="1"/>
</dbReference>
<dbReference type="Gene3D" id="3.40.50.720">
    <property type="entry name" value="NAD(P)-binding Rossmann-like Domain"/>
    <property type="match status" value="1"/>
</dbReference>